<dbReference type="InterPro" id="IPR039426">
    <property type="entry name" value="TonB-dep_rcpt-like"/>
</dbReference>
<dbReference type="EMBL" id="DVLC01000122">
    <property type="protein sequence ID" value="HIT47545.1"/>
    <property type="molecule type" value="Genomic_DNA"/>
</dbReference>
<dbReference type="InterPro" id="IPR036942">
    <property type="entry name" value="Beta-barrel_TonB_sf"/>
</dbReference>
<comment type="similarity">
    <text evidence="8 9">Belongs to the TonB-dependent receptor family.</text>
</comment>
<keyword evidence="3 8" id="KW-1134">Transmembrane beta strand</keyword>
<evidence type="ECO:0000256" key="8">
    <source>
        <dbReference type="PROSITE-ProRule" id="PRU01360"/>
    </source>
</evidence>
<dbReference type="Gene3D" id="2.170.130.10">
    <property type="entry name" value="TonB-dependent receptor, plug domain"/>
    <property type="match status" value="1"/>
</dbReference>
<dbReference type="GO" id="GO:0009279">
    <property type="term" value="C:cell outer membrane"/>
    <property type="evidence" value="ECO:0007669"/>
    <property type="project" value="UniProtKB-SubCell"/>
</dbReference>
<dbReference type="InterPro" id="IPR000531">
    <property type="entry name" value="Beta-barrel_TonB"/>
</dbReference>
<gene>
    <name evidence="13" type="ORF">IAC35_06780</name>
</gene>
<dbReference type="AlphaFoldDB" id="A0A9D1KJ88"/>
<dbReference type="NCBIfam" id="TIGR04056">
    <property type="entry name" value="OMP_RagA_SusC"/>
    <property type="match status" value="1"/>
</dbReference>
<evidence type="ECO:0000259" key="12">
    <source>
        <dbReference type="Pfam" id="PF07715"/>
    </source>
</evidence>
<evidence type="ECO:0000256" key="4">
    <source>
        <dbReference type="ARBA" id="ARBA00022692"/>
    </source>
</evidence>
<keyword evidence="4 8" id="KW-0812">Transmembrane</keyword>
<dbReference type="SUPFAM" id="SSF49464">
    <property type="entry name" value="Carboxypeptidase regulatory domain-like"/>
    <property type="match status" value="1"/>
</dbReference>
<comment type="subcellular location">
    <subcellularLocation>
        <location evidence="1 8">Cell outer membrane</location>
        <topology evidence="1 8">Multi-pass membrane protein</topology>
    </subcellularLocation>
</comment>
<feature type="chain" id="PRO_5039545126" evidence="10">
    <location>
        <begin position="30"/>
        <end position="1055"/>
    </location>
</feature>
<dbReference type="InterPro" id="IPR023997">
    <property type="entry name" value="TonB-dep_OMP_SusC/RagA_CS"/>
</dbReference>
<reference evidence="13" key="2">
    <citation type="journal article" date="2021" name="PeerJ">
        <title>Extensive microbial diversity within the chicken gut microbiome revealed by metagenomics and culture.</title>
        <authorList>
            <person name="Gilroy R."/>
            <person name="Ravi A."/>
            <person name="Getino M."/>
            <person name="Pursley I."/>
            <person name="Horton D.L."/>
            <person name="Alikhan N.F."/>
            <person name="Baker D."/>
            <person name="Gharbi K."/>
            <person name="Hall N."/>
            <person name="Watson M."/>
            <person name="Adriaenssens E.M."/>
            <person name="Foster-Nyarko E."/>
            <person name="Jarju S."/>
            <person name="Secka A."/>
            <person name="Antonio M."/>
            <person name="Oren A."/>
            <person name="Chaudhuri R.R."/>
            <person name="La Ragione R."/>
            <person name="Hildebrand F."/>
            <person name="Pallen M.J."/>
        </authorList>
    </citation>
    <scope>NUCLEOTIDE SEQUENCE</scope>
    <source>
        <strain evidence="13">ChiHecec2B26-709</strain>
    </source>
</reference>
<organism evidence="13 14">
    <name type="scientific">Candidatus Cryptobacteroides merdipullorum</name>
    <dbReference type="NCBI Taxonomy" id="2840771"/>
    <lineage>
        <taxon>Bacteria</taxon>
        <taxon>Pseudomonadati</taxon>
        <taxon>Bacteroidota</taxon>
        <taxon>Bacteroidia</taxon>
        <taxon>Bacteroidales</taxon>
        <taxon>Candidatus Cryptobacteroides</taxon>
    </lineage>
</organism>
<reference evidence="13" key="1">
    <citation type="submission" date="2020-10" db="EMBL/GenBank/DDBJ databases">
        <authorList>
            <person name="Gilroy R."/>
        </authorList>
    </citation>
    <scope>NUCLEOTIDE SEQUENCE</scope>
    <source>
        <strain evidence="13">ChiHecec2B26-709</strain>
    </source>
</reference>
<name>A0A9D1KJ88_9BACT</name>
<evidence type="ECO:0000256" key="1">
    <source>
        <dbReference type="ARBA" id="ARBA00004571"/>
    </source>
</evidence>
<dbReference type="Pfam" id="PF13715">
    <property type="entry name" value="CarbopepD_reg_2"/>
    <property type="match status" value="1"/>
</dbReference>
<evidence type="ECO:0000256" key="6">
    <source>
        <dbReference type="ARBA" id="ARBA00023136"/>
    </source>
</evidence>
<keyword evidence="2 8" id="KW-0813">Transport</keyword>
<dbReference type="SUPFAM" id="SSF56935">
    <property type="entry name" value="Porins"/>
    <property type="match status" value="1"/>
</dbReference>
<dbReference type="InterPro" id="IPR023996">
    <property type="entry name" value="TonB-dep_OMP_SusC/RagA"/>
</dbReference>
<dbReference type="Pfam" id="PF00593">
    <property type="entry name" value="TonB_dep_Rec_b-barrel"/>
    <property type="match status" value="1"/>
</dbReference>
<dbReference type="Proteomes" id="UP000886881">
    <property type="component" value="Unassembled WGS sequence"/>
</dbReference>
<evidence type="ECO:0000256" key="7">
    <source>
        <dbReference type="ARBA" id="ARBA00023237"/>
    </source>
</evidence>
<dbReference type="Gene3D" id="2.40.170.20">
    <property type="entry name" value="TonB-dependent receptor, beta-barrel domain"/>
    <property type="match status" value="1"/>
</dbReference>
<evidence type="ECO:0000313" key="13">
    <source>
        <dbReference type="EMBL" id="HIT47545.1"/>
    </source>
</evidence>
<evidence type="ECO:0000256" key="3">
    <source>
        <dbReference type="ARBA" id="ARBA00022452"/>
    </source>
</evidence>
<evidence type="ECO:0000256" key="9">
    <source>
        <dbReference type="RuleBase" id="RU003357"/>
    </source>
</evidence>
<keyword evidence="5 9" id="KW-0798">TonB box</keyword>
<evidence type="ECO:0000256" key="10">
    <source>
        <dbReference type="SAM" id="SignalP"/>
    </source>
</evidence>
<keyword evidence="10" id="KW-0732">Signal</keyword>
<evidence type="ECO:0000256" key="2">
    <source>
        <dbReference type="ARBA" id="ARBA00022448"/>
    </source>
</evidence>
<feature type="domain" description="TonB-dependent receptor-like beta-barrel" evidence="11">
    <location>
        <begin position="521"/>
        <end position="891"/>
    </location>
</feature>
<feature type="signal peptide" evidence="10">
    <location>
        <begin position="1"/>
        <end position="29"/>
    </location>
</feature>
<dbReference type="InterPro" id="IPR012910">
    <property type="entry name" value="Plug_dom"/>
</dbReference>
<comment type="caution">
    <text evidence="13">The sequence shown here is derived from an EMBL/GenBank/DDBJ whole genome shotgun (WGS) entry which is preliminary data.</text>
</comment>
<keyword evidence="6 8" id="KW-0472">Membrane</keyword>
<evidence type="ECO:0000259" key="11">
    <source>
        <dbReference type="Pfam" id="PF00593"/>
    </source>
</evidence>
<feature type="domain" description="TonB-dependent receptor plug" evidence="12">
    <location>
        <begin position="119"/>
        <end position="227"/>
    </location>
</feature>
<protein>
    <submittedName>
        <fullName evidence="13">TonB-dependent receptor</fullName>
    </submittedName>
</protein>
<dbReference type="Pfam" id="PF07715">
    <property type="entry name" value="Plug"/>
    <property type="match status" value="1"/>
</dbReference>
<dbReference type="PROSITE" id="PS52016">
    <property type="entry name" value="TONB_DEPENDENT_REC_3"/>
    <property type="match status" value="1"/>
</dbReference>
<keyword evidence="13" id="KW-0675">Receptor</keyword>
<evidence type="ECO:0000313" key="14">
    <source>
        <dbReference type="Proteomes" id="UP000886881"/>
    </source>
</evidence>
<keyword evidence="7 8" id="KW-0998">Cell outer membrane</keyword>
<dbReference type="InterPro" id="IPR008969">
    <property type="entry name" value="CarboxyPept-like_regulatory"/>
</dbReference>
<evidence type="ECO:0000256" key="5">
    <source>
        <dbReference type="ARBA" id="ARBA00023077"/>
    </source>
</evidence>
<accession>A0A9D1KJ88</accession>
<proteinExistence type="inferred from homology"/>
<dbReference type="InterPro" id="IPR037066">
    <property type="entry name" value="Plug_dom_sf"/>
</dbReference>
<dbReference type="Gene3D" id="2.60.40.1120">
    <property type="entry name" value="Carboxypeptidase-like, regulatory domain"/>
    <property type="match status" value="1"/>
</dbReference>
<dbReference type="NCBIfam" id="TIGR04057">
    <property type="entry name" value="SusC_RagA_signa"/>
    <property type="match status" value="1"/>
</dbReference>
<sequence length="1055" mass="116474">MNLFSLLGQKAHKAFLTCAALVICGAAFAQNITGGGKVIDENGQPVIGAGVVQQGTTNGVVTDIDGKFSITVPSGARLEISCIGYTTEIVDAAPNLTVVLREDALQLEETVVVGYGTMKKKDVTGAMVSVTSEELTQLPVNNVIEALQGKAAGVYITNGDRPGSTGSITIRGENSISASKSPLVVIDGIVSRSVGLDMLNPQDIESVEILKDASATAIYGAMGGNGVILVTTNRGKSGKVSLNYSGTVTAEKLFDKVPMMDVAQTMEWRRWAYYYAGLTDIPGDQPNIEVDRAAMQIKGFGEEAWANILRGWGISLADYNSGNYDASTLRWDPSQVIETDWTKYTDRIGVTQEHSISASGGTDKMKSYVSLGYLNNQGTTQGQEYERYTFRTSVDITPMKYFSIGGAINVRYSDQEYGVDGSGGASNSLPGSLHERALTLFPYGVPYDEDGNRVLHPDGNSLYPTVVDEVGKVAISNLQYDIAGSFYAQFDFGQMWEPLKGLTFRSNFGPQIRFKQAYKYMSADSANRLDRGIDYVSSNASKNFSWTLDNILSYSREFGKHSVNATFLQEAMYNMSTTLYKMSGYDIALGKIGMGMTQKWWGLNGSTYTRDSEPEFNSLSESQLASYMVRGNYSYDDRYMVTASYRYDGASQLGVGRKWQGFPSVALGWRIDQENFMDGVGWIDQLKLRAGWGKTGNYSVGVYSTKDDLSSDTIPFGSDGHVVYYTPTDLANQDITWETTDQYNIGVDFSFLKGRISGVLDFYQNYTNGLIFKVTLPSASGKTSTNANVGKTSNHGFDLTLNSINISTKDFSWRTSLNLDYNRNKIIELQNGKEDMVDDGLFIGQPTSVVYGYQSLGLWSDSPEDLAEMEKFNANGHNFKPGMTRVKDQNNDYKIDANNDRIVLGNKRPEWNVGFNNTFRWKNLQLDIFMFGRMGYLVQTGNGQTTAQPSRVLDYYTENNKDATYQRPSWAVESSEDAYSGSLIQRWNAFLKVRQISIGYVFPQNIAKAVGLSSIRVNMQLKNPFSVFDTAFWMDSDTGRAYCNRGLVFGLNIGF</sequence>